<evidence type="ECO:0000313" key="2">
    <source>
        <dbReference type="Proteomes" id="UP000887116"/>
    </source>
</evidence>
<comment type="caution">
    <text evidence="1">The sequence shown here is derived from an EMBL/GenBank/DDBJ whole genome shotgun (WGS) entry which is preliminary data.</text>
</comment>
<proteinExistence type="predicted"/>
<dbReference type="InterPro" id="IPR036397">
    <property type="entry name" value="RNaseH_sf"/>
</dbReference>
<keyword evidence="2" id="KW-1185">Reference proteome</keyword>
<name>A0A8X6J6Z0_TRICU</name>
<reference evidence="1" key="1">
    <citation type="submission" date="2020-07" db="EMBL/GenBank/DDBJ databases">
        <title>Multicomponent nature underlies the extraordinary mechanical properties of spider dragline silk.</title>
        <authorList>
            <person name="Kono N."/>
            <person name="Nakamura H."/>
            <person name="Mori M."/>
            <person name="Yoshida Y."/>
            <person name="Ohtoshi R."/>
            <person name="Malay A.D."/>
            <person name="Moran D.A.P."/>
            <person name="Tomita M."/>
            <person name="Numata K."/>
            <person name="Arakawa K."/>
        </authorList>
    </citation>
    <scope>NUCLEOTIDE SEQUENCE</scope>
</reference>
<dbReference type="EMBL" id="BMAO01008376">
    <property type="protein sequence ID" value="GFR22920.1"/>
    <property type="molecule type" value="Genomic_DNA"/>
</dbReference>
<feature type="non-terminal residue" evidence="1">
    <location>
        <position position="1"/>
    </location>
</feature>
<accession>A0A8X6J6Z0</accession>
<gene>
    <name evidence="1" type="ORF">TNCT_569671</name>
</gene>
<dbReference type="GO" id="GO:0003676">
    <property type="term" value="F:nucleic acid binding"/>
    <property type="evidence" value="ECO:0007669"/>
    <property type="project" value="InterPro"/>
</dbReference>
<sequence>GSEEISTPLTPTDLWTVLQDSWCKLRPAQLQTLIESMTSHVTALLRARGGLTRY</sequence>
<evidence type="ECO:0000313" key="1">
    <source>
        <dbReference type="EMBL" id="GFR22920.1"/>
    </source>
</evidence>
<dbReference type="Gene3D" id="3.30.420.10">
    <property type="entry name" value="Ribonuclease H-like superfamily/Ribonuclease H"/>
    <property type="match status" value="1"/>
</dbReference>
<organism evidence="1 2">
    <name type="scientific">Trichonephila clavata</name>
    <name type="common">Joro spider</name>
    <name type="synonym">Nephila clavata</name>
    <dbReference type="NCBI Taxonomy" id="2740835"/>
    <lineage>
        <taxon>Eukaryota</taxon>
        <taxon>Metazoa</taxon>
        <taxon>Ecdysozoa</taxon>
        <taxon>Arthropoda</taxon>
        <taxon>Chelicerata</taxon>
        <taxon>Arachnida</taxon>
        <taxon>Araneae</taxon>
        <taxon>Araneomorphae</taxon>
        <taxon>Entelegynae</taxon>
        <taxon>Araneoidea</taxon>
        <taxon>Nephilidae</taxon>
        <taxon>Trichonephila</taxon>
    </lineage>
</organism>
<dbReference type="AlphaFoldDB" id="A0A8X6J6Z0"/>
<dbReference type="Proteomes" id="UP000887116">
    <property type="component" value="Unassembled WGS sequence"/>
</dbReference>
<protein>
    <submittedName>
        <fullName evidence="1">Uncharacterized protein</fullName>
    </submittedName>
</protein>
<dbReference type="OrthoDB" id="4843387at2759"/>